<comment type="subcellular location">
    <subcellularLocation>
        <location evidence="1">Mitochondrion</location>
    </subcellularLocation>
</comment>
<evidence type="ECO:0000256" key="1">
    <source>
        <dbReference type="ARBA" id="ARBA00004173"/>
    </source>
</evidence>
<dbReference type="Pfam" id="PF06743">
    <property type="entry name" value="FAST_1"/>
    <property type="match status" value="1"/>
</dbReference>
<dbReference type="PROSITE" id="PS51286">
    <property type="entry name" value="RAP"/>
    <property type="match status" value="1"/>
</dbReference>
<reference evidence="4" key="2">
    <citation type="submission" date="2025-08" db="UniProtKB">
        <authorList>
            <consortium name="Ensembl"/>
        </authorList>
    </citation>
    <scope>IDENTIFICATION</scope>
</reference>
<dbReference type="GO" id="GO:0003723">
    <property type="term" value="F:RNA binding"/>
    <property type="evidence" value="ECO:0007669"/>
    <property type="project" value="TreeGrafter"/>
</dbReference>
<dbReference type="GO" id="GO:0044528">
    <property type="term" value="P:regulation of mitochondrial mRNA stability"/>
    <property type="evidence" value="ECO:0007669"/>
    <property type="project" value="InterPro"/>
</dbReference>
<dbReference type="Pfam" id="PF08373">
    <property type="entry name" value="RAP"/>
    <property type="match status" value="1"/>
</dbReference>
<evidence type="ECO:0000259" key="3">
    <source>
        <dbReference type="PROSITE" id="PS51286"/>
    </source>
</evidence>
<dbReference type="PANTHER" id="PTHR21228:SF29">
    <property type="entry name" value="FAST KINASE DOMAIN-CONTAINING PROTEIN 1, MITOCHONDRIAL"/>
    <property type="match status" value="1"/>
</dbReference>
<dbReference type="SMART" id="SM00952">
    <property type="entry name" value="RAP"/>
    <property type="match status" value="1"/>
</dbReference>
<dbReference type="CTD" id="79675"/>
<dbReference type="RefSeq" id="XP_016895138.1">
    <property type="nucleotide sequence ID" value="XM_017039649.2"/>
</dbReference>
<dbReference type="KEGG" id="csem:103392233"/>
<proteinExistence type="predicted"/>
<feature type="domain" description="RAP" evidence="3">
    <location>
        <begin position="766"/>
        <end position="826"/>
    </location>
</feature>
<dbReference type="GO" id="GO:0035770">
    <property type="term" value="C:ribonucleoprotein granule"/>
    <property type="evidence" value="ECO:0007669"/>
    <property type="project" value="TreeGrafter"/>
</dbReference>
<dbReference type="InterPro" id="IPR010622">
    <property type="entry name" value="FAST_Leu-rich"/>
</dbReference>
<dbReference type="Proteomes" id="UP000265120">
    <property type="component" value="Chromosome 16"/>
</dbReference>
<protein>
    <submittedName>
        <fullName evidence="4">FAST kinase domains 1</fullName>
    </submittedName>
</protein>
<dbReference type="Pfam" id="PF08368">
    <property type="entry name" value="FAST_2"/>
    <property type="match status" value="1"/>
</dbReference>
<dbReference type="FunCoup" id="A0A3P8VX35">
    <property type="interactions" value="1653"/>
</dbReference>
<dbReference type="GeneID" id="103392233"/>
<dbReference type="InParanoid" id="A0A3P8VX35"/>
<evidence type="ECO:0000313" key="4">
    <source>
        <dbReference type="Ensembl" id="ENSCSEP00000018889.1"/>
    </source>
</evidence>
<accession>A0A3P8VX35</accession>
<dbReference type="InterPro" id="IPR050870">
    <property type="entry name" value="FAST_kinase"/>
</dbReference>
<dbReference type="STRING" id="244447.ENSCSEP00000018889"/>
<dbReference type="PANTHER" id="PTHR21228">
    <property type="entry name" value="FAST LEU-RICH DOMAIN-CONTAINING"/>
    <property type="match status" value="1"/>
</dbReference>
<dbReference type="GeneTree" id="ENSGT01030000234607"/>
<evidence type="ECO:0000313" key="5">
    <source>
        <dbReference type="Proteomes" id="UP000265120"/>
    </source>
</evidence>
<dbReference type="GO" id="GO:0005759">
    <property type="term" value="C:mitochondrial matrix"/>
    <property type="evidence" value="ECO:0007669"/>
    <property type="project" value="TreeGrafter"/>
</dbReference>
<dbReference type="InterPro" id="IPR013584">
    <property type="entry name" value="RAP"/>
</dbReference>
<dbReference type="GO" id="GO:0000963">
    <property type="term" value="P:mitochondrial RNA processing"/>
    <property type="evidence" value="ECO:0007669"/>
    <property type="project" value="TreeGrafter"/>
</dbReference>
<dbReference type="OrthoDB" id="385235at2759"/>
<sequence length="834" mass="96926">MFRLRFVNSCCRRLLHVGTGNTDQVLEQLLVCSDNNQVLDLVGKNIAKLTVNHVSCAVRMLWHFERETEDFRRRLEPINTHPQFLTLKILAQNKTVLMDDPVLVDTLYNFLRLHVAPHDSVIQHLVSEAWLRLESLPIASLSKFANCLVDHHNRCSRLFGQITSILDKKLSSITEARVLTSLMTSTSFLVSPRLRDALISRADDLIDINNCVDFSDPRRVVQFLRHLQHVDIPMLEKCNKIFMQNVAFMSTTYINMILEFYKSLQFHNSEFNLAAKQRLIELIDSSTDPFSFFQLFCALAPMGNPKLRERLENTALLLADDLSAHQALYVLTSLREMQSSNLSLLNKVASAIQRNLHNYKPIEVARITTYLYRLHYQNPELLTALKNTTLNFLQQKTIPHELAALVRTLSMLPNPRLDQTIKSRLEAMIPQCSLDDLKTIVYAVDKWIEKDRSYCHNTPDKYVHLLQAVKRHGKEWLQKTDQLDVVLRDLRFVHGKWFDETLLNETIATIEGMMDQICWKTAPNLATFLWKMKHICPPLLDRIVSVAIEDIDKIHYTSIYALLRLYSHMNYDSAQVEKLFEMSVQYITPHINSLHPHLVVDLSYCLAKAGYFPEELIRAVFCVDFLRKLDSHLETLSKSLSWWTRLHLMKLNRAVCIECPEFQVPWFHEEYCKFYHHTGTFCLSSVQQQIHSMLVDILGGVNYVRPAVITPYFYMFDFECILDKHLQPLPYSNVSTLSISDRERVQWGTSSRDMVMHTLPPGAQRVAVVFLSSKFFCKNAHHINGAAMMKKRHLEILGYRVVQIPHFEWHSMEFSSPDAWKVYLRKKIFTEISS</sequence>
<reference evidence="4" key="3">
    <citation type="submission" date="2025-09" db="UniProtKB">
        <authorList>
            <consortium name="Ensembl"/>
        </authorList>
    </citation>
    <scope>IDENTIFICATION</scope>
</reference>
<dbReference type="AlphaFoldDB" id="A0A3P8VX35"/>
<evidence type="ECO:0000256" key="2">
    <source>
        <dbReference type="ARBA" id="ARBA00023128"/>
    </source>
</evidence>
<organism evidence="4 5">
    <name type="scientific">Cynoglossus semilaevis</name>
    <name type="common">Tongue sole</name>
    <dbReference type="NCBI Taxonomy" id="244447"/>
    <lineage>
        <taxon>Eukaryota</taxon>
        <taxon>Metazoa</taxon>
        <taxon>Chordata</taxon>
        <taxon>Craniata</taxon>
        <taxon>Vertebrata</taxon>
        <taxon>Euteleostomi</taxon>
        <taxon>Actinopterygii</taxon>
        <taxon>Neopterygii</taxon>
        <taxon>Teleostei</taxon>
        <taxon>Neoteleostei</taxon>
        <taxon>Acanthomorphata</taxon>
        <taxon>Carangaria</taxon>
        <taxon>Pleuronectiformes</taxon>
        <taxon>Pleuronectoidei</taxon>
        <taxon>Cynoglossidae</taxon>
        <taxon>Cynoglossinae</taxon>
        <taxon>Cynoglossus</taxon>
    </lineage>
</organism>
<name>A0A3P8VX35_CYNSE</name>
<keyword evidence="2" id="KW-0496">Mitochondrion</keyword>
<dbReference type="OMA" id="FRPFSCE"/>
<dbReference type="InterPro" id="IPR013579">
    <property type="entry name" value="FAST_2"/>
</dbReference>
<reference evidence="4 5" key="1">
    <citation type="journal article" date="2014" name="Nat. Genet.">
        <title>Whole-genome sequence of a flatfish provides insights into ZW sex chromosome evolution and adaptation to a benthic lifestyle.</title>
        <authorList>
            <person name="Chen S."/>
            <person name="Zhang G."/>
            <person name="Shao C."/>
            <person name="Huang Q."/>
            <person name="Liu G."/>
            <person name="Zhang P."/>
            <person name="Song W."/>
            <person name="An N."/>
            <person name="Chalopin D."/>
            <person name="Volff J.N."/>
            <person name="Hong Y."/>
            <person name="Li Q."/>
            <person name="Sha Z."/>
            <person name="Zhou H."/>
            <person name="Xie M."/>
            <person name="Yu Q."/>
            <person name="Liu Y."/>
            <person name="Xiang H."/>
            <person name="Wang N."/>
            <person name="Wu K."/>
            <person name="Yang C."/>
            <person name="Zhou Q."/>
            <person name="Liao X."/>
            <person name="Yang L."/>
            <person name="Hu Q."/>
            <person name="Zhang J."/>
            <person name="Meng L."/>
            <person name="Jin L."/>
            <person name="Tian Y."/>
            <person name="Lian J."/>
            <person name="Yang J."/>
            <person name="Miao G."/>
            <person name="Liu S."/>
            <person name="Liang Z."/>
            <person name="Yan F."/>
            <person name="Li Y."/>
            <person name="Sun B."/>
            <person name="Zhang H."/>
            <person name="Zhang J."/>
            <person name="Zhu Y."/>
            <person name="Du M."/>
            <person name="Zhao Y."/>
            <person name="Schartl M."/>
            <person name="Tang Q."/>
            <person name="Wang J."/>
        </authorList>
    </citation>
    <scope>NUCLEOTIDE SEQUENCE</scope>
</reference>
<dbReference type="Ensembl" id="ENSCSET00000019123.1">
    <property type="protein sequence ID" value="ENSCSEP00000018889.1"/>
    <property type="gene ID" value="ENSCSEG00000012089.1"/>
</dbReference>
<keyword evidence="5" id="KW-1185">Reference proteome</keyword>